<dbReference type="EMBL" id="MNAD01001008">
    <property type="protein sequence ID" value="OJT08897.1"/>
    <property type="molecule type" value="Genomic_DNA"/>
</dbReference>
<dbReference type="SUPFAM" id="SSF50978">
    <property type="entry name" value="WD40 repeat-like"/>
    <property type="match status" value="1"/>
</dbReference>
<sequence>MQVDDGSVTEHGDAGEMRCEMVLCIESGPAFELKWCPLPSNDLVKDTTEEHTPRKLGILGGTFEDGSLTFYAVPDPSTIQGVAERPPNQPLLVKLSNPLLRIEFPDTSCWCFDWANSEIVAVGCTNGSIAVYNVGKAFYGEPFAADKPLLPTHYFTAHQSAIRSVSWIRAPVISASGEATEDDPTVIASGGYDGVECITDIRDMHGNVINRTRDVVTAMEFSTYTGSAVTIDHENMIKAYSVSPSTLGRGHTVLEPNGPIWSLSASDYHPQLAIGPFLEHKIYQLDYSRSVGEYRMLENFLPQETQNRPAASRQNKSVPVGTGAWPPEVGIHRVAWNDGNGLARTPLLASATGSGLCRVDWLMGRWMRDQLPYTGIEGMRGEMGGVFEDDDESD</sequence>
<dbReference type="Gene3D" id="2.130.10.10">
    <property type="entry name" value="YVTN repeat-like/Quinoprotein amine dehydrogenase"/>
    <property type="match status" value="1"/>
</dbReference>
<organism evidence="4 5">
    <name type="scientific">Trametes pubescens</name>
    <name type="common">White-rot fungus</name>
    <dbReference type="NCBI Taxonomy" id="154538"/>
    <lineage>
        <taxon>Eukaryota</taxon>
        <taxon>Fungi</taxon>
        <taxon>Dikarya</taxon>
        <taxon>Basidiomycota</taxon>
        <taxon>Agaricomycotina</taxon>
        <taxon>Agaricomycetes</taxon>
        <taxon>Polyporales</taxon>
        <taxon>Polyporaceae</taxon>
        <taxon>Trametes</taxon>
    </lineage>
</organism>
<dbReference type="Proteomes" id="UP000184267">
    <property type="component" value="Unassembled WGS sequence"/>
</dbReference>
<evidence type="ECO:0000313" key="5">
    <source>
        <dbReference type="Proteomes" id="UP000184267"/>
    </source>
</evidence>
<evidence type="ECO:0000256" key="1">
    <source>
        <dbReference type="ARBA" id="ARBA00004123"/>
    </source>
</evidence>
<dbReference type="PANTHER" id="PTHR15052:SF2">
    <property type="entry name" value="GENERAL TRANSCRIPTION FACTOR 3C POLYPEPTIDE 2"/>
    <property type="match status" value="1"/>
</dbReference>
<dbReference type="InterPro" id="IPR052416">
    <property type="entry name" value="GTF3C_component"/>
</dbReference>
<dbReference type="InterPro" id="IPR036322">
    <property type="entry name" value="WD40_repeat_dom_sf"/>
</dbReference>
<keyword evidence="2" id="KW-0804">Transcription</keyword>
<evidence type="ECO:0000313" key="4">
    <source>
        <dbReference type="EMBL" id="OJT08897.1"/>
    </source>
</evidence>
<dbReference type="AlphaFoldDB" id="A0A1M2VMT2"/>
<accession>A0A1M2VMT2</accession>
<dbReference type="PANTHER" id="PTHR15052">
    <property type="entry name" value="RNA POLYMERASE III TRANSCRIPTION INITIATION FACTOR COMPLEX SUBUNIT"/>
    <property type="match status" value="1"/>
</dbReference>
<comment type="caution">
    <text evidence="4">The sequence shown here is derived from an EMBL/GenBank/DDBJ whole genome shotgun (WGS) entry which is preliminary data.</text>
</comment>
<comment type="subcellular location">
    <subcellularLocation>
        <location evidence="1">Nucleus</location>
    </subcellularLocation>
</comment>
<keyword evidence="3" id="KW-0539">Nucleus</keyword>
<dbReference type="GO" id="GO:0006383">
    <property type="term" value="P:transcription by RNA polymerase III"/>
    <property type="evidence" value="ECO:0007669"/>
    <property type="project" value="TreeGrafter"/>
</dbReference>
<dbReference type="GO" id="GO:0000127">
    <property type="term" value="C:transcription factor TFIIIC complex"/>
    <property type="evidence" value="ECO:0007669"/>
    <property type="project" value="TreeGrafter"/>
</dbReference>
<dbReference type="OrthoDB" id="4703at2759"/>
<gene>
    <name evidence="4" type="ORF">TRAPUB_248</name>
</gene>
<dbReference type="STRING" id="154538.A0A1M2VMT2"/>
<dbReference type="InterPro" id="IPR015943">
    <property type="entry name" value="WD40/YVTN_repeat-like_dom_sf"/>
</dbReference>
<name>A0A1M2VMT2_TRAPU</name>
<dbReference type="GO" id="GO:0005634">
    <property type="term" value="C:nucleus"/>
    <property type="evidence" value="ECO:0007669"/>
    <property type="project" value="UniProtKB-SubCell"/>
</dbReference>
<reference evidence="4 5" key="1">
    <citation type="submission" date="2016-10" db="EMBL/GenBank/DDBJ databases">
        <title>Genome sequence of the basidiomycete white-rot fungus Trametes pubescens.</title>
        <authorList>
            <person name="Makela M.R."/>
            <person name="Granchi Z."/>
            <person name="Peng M."/>
            <person name="De Vries R.P."/>
            <person name="Grigoriev I."/>
            <person name="Riley R."/>
            <person name="Hilden K."/>
        </authorList>
    </citation>
    <scope>NUCLEOTIDE SEQUENCE [LARGE SCALE GENOMIC DNA]</scope>
    <source>
        <strain evidence="4 5">FBCC735</strain>
    </source>
</reference>
<protein>
    <submittedName>
        <fullName evidence="4">Transcription factor tau subunit sfc6</fullName>
    </submittedName>
</protein>
<dbReference type="OMA" id="AFSTHAN"/>
<proteinExistence type="predicted"/>
<evidence type="ECO:0000256" key="2">
    <source>
        <dbReference type="ARBA" id="ARBA00023163"/>
    </source>
</evidence>
<evidence type="ECO:0000256" key="3">
    <source>
        <dbReference type="ARBA" id="ARBA00023242"/>
    </source>
</evidence>
<keyword evidence="5" id="KW-1185">Reference proteome</keyword>